<dbReference type="PANTHER" id="PTHR35807:SF1">
    <property type="entry name" value="TRANSCRIPTIONAL REGULATOR REDD"/>
    <property type="match status" value="1"/>
</dbReference>
<organism evidence="9 10">
    <name type="scientific">Nocardia aurea</name>
    <dbReference type="NCBI Taxonomy" id="2144174"/>
    <lineage>
        <taxon>Bacteria</taxon>
        <taxon>Bacillati</taxon>
        <taxon>Actinomycetota</taxon>
        <taxon>Actinomycetes</taxon>
        <taxon>Mycobacteriales</taxon>
        <taxon>Nocardiaceae</taxon>
        <taxon>Nocardia</taxon>
    </lineage>
</organism>
<keyword evidence="2" id="KW-0597">Phosphoprotein</keyword>
<evidence type="ECO:0000256" key="1">
    <source>
        <dbReference type="ARBA" id="ARBA00005820"/>
    </source>
</evidence>
<accession>A0ABV3FVF9</accession>
<dbReference type="PROSITE" id="PS50006">
    <property type="entry name" value="FHA_DOMAIN"/>
    <property type="match status" value="1"/>
</dbReference>
<keyword evidence="5" id="KW-0804">Transcription</keyword>
<evidence type="ECO:0000313" key="9">
    <source>
        <dbReference type="EMBL" id="MEV0709416.1"/>
    </source>
</evidence>
<feature type="domain" description="FHA" evidence="7">
    <location>
        <begin position="298"/>
        <end position="347"/>
    </location>
</feature>
<dbReference type="SUPFAM" id="SSF46894">
    <property type="entry name" value="C-terminal effector domain of the bipartite response regulators"/>
    <property type="match status" value="1"/>
</dbReference>
<evidence type="ECO:0000259" key="8">
    <source>
        <dbReference type="PROSITE" id="PS51755"/>
    </source>
</evidence>
<dbReference type="Gene3D" id="1.25.40.10">
    <property type="entry name" value="Tetratricopeptide repeat domain"/>
    <property type="match status" value="1"/>
</dbReference>
<dbReference type="InterPro" id="IPR016032">
    <property type="entry name" value="Sig_transdc_resp-reg_C-effctor"/>
</dbReference>
<dbReference type="Pfam" id="PF03704">
    <property type="entry name" value="BTAD"/>
    <property type="match status" value="1"/>
</dbReference>
<dbReference type="SUPFAM" id="SSF48452">
    <property type="entry name" value="TPR-like"/>
    <property type="match status" value="1"/>
</dbReference>
<dbReference type="CDD" id="cd00060">
    <property type="entry name" value="FHA"/>
    <property type="match status" value="1"/>
</dbReference>
<gene>
    <name evidence="9" type="ORF">AB0I48_17790</name>
</gene>
<evidence type="ECO:0000259" key="7">
    <source>
        <dbReference type="PROSITE" id="PS50006"/>
    </source>
</evidence>
<feature type="DNA-binding region" description="OmpR/PhoB-type" evidence="6">
    <location>
        <begin position="1"/>
        <end position="100"/>
    </location>
</feature>
<evidence type="ECO:0000256" key="6">
    <source>
        <dbReference type="PROSITE-ProRule" id="PRU01091"/>
    </source>
</evidence>
<evidence type="ECO:0000313" key="10">
    <source>
        <dbReference type="Proteomes" id="UP001551695"/>
    </source>
</evidence>
<dbReference type="EMBL" id="JBFAKC010000007">
    <property type="protein sequence ID" value="MEV0709416.1"/>
    <property type="molecule type" value="Genomic_DNA"/>
</dbReference>
<dbReference type="RefSeq" id="WP_109524188.1">
    <property type="nucleotide sequence ID" value="NZ_JBEXKW010000056.1"/>
</dbReference>
<dbReference type="InterPro" id="IPR011990">
    <property type="entry name" value="TPR-like_helical_dom_sf"/>
</dbReference>
<name>A0ABV3FVF9_9NOCA</name>
<dbReference type="InterPro" id="IPR036388">
    <property type="entry name" value="WH-like_DNA-bd_sf"/>
</dbReference>
<dbReference type="PANTHER" id="PTHR35807">
    <property type="entry name" value="TRANSCRIPTIONAL REGULATOR REDD-RELATED"/>
    <property type="match status" value="1"/>
</dbReference>
<dbReference type="InterPro" id="IPR000253">
    <property type="entry name" value="FHA_dom"/>
</dbReference>
<dbReference type="SMART" id="SM00240">
    <property type="entry name" value="FHA"/>
    <property type="match status" value="1"/>
</dbReference>
<comment type="similarity">
    <text evidence="1">Belongs to the AfsR/DnrI/RedD regulatory family.</text>
</comment>
<keyword evidence="3" id="KW-0805">Transcription regulation</keyword>
<dbReference type="InterPro" id="IPR051677">
    <property type="entry name" value="AfsR-DnrI-RedD_regulator"/>
</dbReference>
<keyword evidence="10" id="KW-1185">Reference proteome</keyword>
<evidence type="ECO:0000256" key="5">
    <source>
        <dbReference type="ARBA" id="ARBA00023163"/>
    </source>
</evidence>
<evidence type="ECO:0000256" key="2">
    <source>
        <dbReference type="ARBA" id="ARBA00022553"/>
    </source>
</evidence>
<dbReference type="InterPro" id="IPR008984">
    <property type="entry name" value="SMAD_FHA_dom_sf"/>
</dbReference>
<comment type="caution">
    <text evidence="9">The sequence shown here is derived from an EMBL/GenBank/DDBJ whole genome shotgun (WGS) entry which is preliminary data.</text>
</comment>
<dbReference type="CDD" id="cd15831">
    <property type="entry name" value="BTAD"/>
    <property type="match status" value="1"/>
</dbReference>
<dbReference type="Proteomes" id="UP001551695">
    <property type="component" value="Unassembled WGS sequence"/>
</dbReference>
<dbReference type="Pfam" id="PF00486">
    <property type="entry name" value="Trans_reg_C"/>
    <property type="match status" value="1"/>
</dbReference>
<evidence type="ECO:0000256" key="3">
    <source>
        <dbReference type="ARBA" id="ARBA00023015"/>
    </source>
</evidence>
<feature type="domain" description="OmpR/PhoB-type" evidence="8">
    <location>
        <begin position="1"/>
        <end position="100"/>
    </location>
</feature>
<keyword evidence="4 6" id="KW-0238">DNA-binding</keyword>
<dbReference type="SMART" id="SM01043">
    <property type="entry name" value="BTAD"/>
    <property type="match status" value="1"/>
</dbReference>
<dbReference type="SMART" id="SM00862">
    <property type="entry name" value="Trans_reg_C"/>
    <property type="match status" value="1"/>
</dbReference>
<proteinExistence type="inferred from homology"/>
<dbReference type="InterPro" id="IPR005158">
    <property type="entry name" value="BTAD"/>
</dbReference>
<sequence length="381" mass="40971">MADVRAQFGVLGPVELTIDGEVRATGGPKQRAALAYLVINANRPVSVDALAHAVWEENPPPDVRVGLHTIVSNLRKPFRDAGIDARSVLSQVGGGYRLAVADDGCDVHRFRARKEAGVRALAAGRFRAASESLSSALGQWRGTVLADLRGLAFADAYAAALEDDRMSVIEARAEADIAQGRASAVVSELSHLVGAHPLREPLWQQLITALYIDGRQSDALDAARRLRTTLADELGIDPSPPLRELEERILRQEPLTAHAAGTASATRMTTIVDQKPGDHLAVLRDDAGNDYPVRERFTRIGRLRDNDIALDDGRVSRHHAVVVDTGLAYVVKDLLSSNGVFVDGVRVIDSMALVDGAVLRIGDSELVFALVPRAPMRPPGV</sequence>
<dbReference type="Pfam" id="PF00498">
    <property type="entry name" value="FHA"/>
    <property type="match status" value="1"/>
</dbReference>
<dbReference type="InterPro" id="IPR001867">
    <property type="entry name" value="OmpR/PhoB-type_DNA-bd"/>
</dbReference>
<protein>
    <submittedName>
        <fullName evidence="9">BTAD domain-containing putative transcriptional regulator</fullName>
    </submittedName>
</protein>
<dbReference type="Gene3D" id="2.60.200.20">
    <property type="match status" value="1"/>
</dbReference>
<evidence type="ECO:0000256" key="4">
    <source>
        <dbReference type="ARBA" id="ARBA00023125"/>
    </source>
</evidence>
<dbReference type="SUPFAM" id="SSF49879">
    <property type="entry name" value="SMAD/FHA domain"/>
    <property type="match status" value="1"/>
</dbReference>
<dbReference type="Gene3D" id="1.10.10.10">
    <property type="entry name" value="Winged helix-like DNA-binding domain superfamily/Winged helix DNA-binding domain"/>
    <property type="match status" value="1"/>
</dbReference>
<reference evidence="9 10" key="1">
    <citation type="submission" date="2024-06" db="EMBL/GenBank/DDBJ databases">
        <title>The Natural Products Discovery Center: Release of the First 8490 Sequenced Strains for Exploring Actinobacteria Biosynthetic Diversity.</title>
        <authorList>
            <person name="Kalkreuter E."/>
            <person name="Kautsar S.A."/>
            <person name="Yang D."/>
            <person name="Bader C.D."/>
            <person name="Teijaro C.N."/>
            <person name="Fluegel L."/>
            <person name="Davis C.M."/>
            <person name="Simpson J.R."/>
            <person name="Lauterbach L."/>
            <person name="Steele A.D."/>
            <person name="Gui C."/>
            <person name="Meng S."/>
            <person name="Li G."/>
            <person name="Viehrig K."/>
            <person name="Ye F."/>
            <person name="Su P."/>
            <person name="Kiefer A.F."/>
            <person name="Nichols A."/>
            <person name="Cepeda A.J."/>
            <person name="Yan W."/>
            <person name="Fan B."/>
            <person name="Jiang Y."/>
            <person name="Adhikari A."/>
            <person name="Zheng C.-J."/>
            <person name="Schuster L."/>
            <person name="Cowan T.M."/>
            <person name="Smanski M.J."/>
            <person name="Chevrette M.G."/>
            <person name="De Carvalho L.P.S."/>
            <person name="Shen B."/>
        </authorList>
    </citation>
    <scope>NUCLEOTIDE SEQUENCE [LARGE SCALE GENOMIC DNA]</scope>
    <source>
        <strain evidence="9 10">NPDC050403</strain>
    </source>
</reference>
<dbReference type="PROSITE" id="PS51755">
    <property type="entry name" value="OMPR_PHOB"/>
    <property type="match status" value="1"/>
</dbReference>